<sequence>MVLAGIQEEHVDHPLALGAIRSAIEPLSYPSVDKHALQVPDRAKINIKGNLAIILRIREKGH</sequence>
<protein>
    <submittedName>
        <fullName evidence="1">1269ed4b-dadd-4aaa-8896-8723251b560c</fullName>
    </submittedName>
</protein>
<gene>
    <name evidence="1" type="ORF">TT172_LOCUS5902</name>
</gene>
<evidence type="ECO:0000313" key="2">
    <source>
        <dbReference type="Proteomes" id="UP000289323"/>
    </source>
</evidence>
<dbReference type="AlphaFoldDB" id="A0A446BLW9"/>
<reference evidence="1 2" key="1">
    <citation type="submission" date="2018-04" db="EMBL/GenBank/DDBJ databases">
        <authorList>
            <person name="Huttner S."/>
            <person name="Dainat J."/>
        </authorList>
    </citation>
    <scope>NUCLEOTIDE SEQUENCE [LARGE SCALE GENOMIC DNA]</scope>
</reference>
<dbReference type="EMBL" id="OUUZ01000010">
    <property type="protein sequence ID" value="SPQ23483.1"/>
    <property type="molecule type" value="Genomic_DNA"/>
</dbReference>
<dbReference type="Proteomes" id="UP000289323">
    <property type="component" value="Unassembled WGS sequence"/>
</dbReference>
<proteinExistence type="predicted"/>
<evidence type="ECO:0000313" key="1">
    <source>
        <dbReference type="EMBL" id="SPQ23483.1"/>
    </source>
</evidence>
<accession>A0A446BLW9</accession>
<name>A0A446BLW9_9PEZI</name>
<organism evidence="1 2">
    <name type="scientific">Thermothielavioides terrestris</name>
    <dbReference type="NCBI Taxonomy" id="2587410"/>
    <lineage>
        <taxon>Eukaryota</taxon>
        <taxon>Fungi</taxon>
        <taxon>Dikarya</taxon>
        <taxon>Ascomycota</taxon>
        <taxon>Pezizomycotina</taxon>
        <taxon>Sordariomycetes</taxon>
        <taxon>Sordariomycetidae</taxon>
        <taxon>Sordariales</taxon>
        <taxon>Chaetomiaceae</taxon>
        <taxon>Thermothielavioides</taxon>
    </lineage>
</organism>